<dbReference type="RefSeq" id="WP_227153136.1">
    <property type="nucleotide sequence ID" value="NZ_JAJCGD010000027.1"/>
</dbReference>
<dbReference type="PANTHER" id="PTHR38585:SF1">
    <property type="entry name" value="TRANSMEMBRANE PROTEIN"/>
    <property type="match status" value="1"/>
</dbReference>
<evidence type="ECO:0000313" key="2">
    <source>
        <dbReference type="EMBL" id="MCB6828870.1"/>
    </source>
</evidence>
<proteinExistence type="predicted"/>
<protein>
    <submittedName>
        <fullName evidence="2">Uncharacterized protein</fullName>
    </submittedName>
</protein>
<dbReference type="AlphaFoldDB" id="A0AAW4U659"/>
<name>A0AAW4U659_9FIRM</name>
<reference evidence="2" key="1">
    <citation type="submission" date="2021-10" db="EMBL/GenBank/DDBJ databases">
        <title>Collection of gut derived symbiotic bacterial strains cultured from healthy donors.</title>
        <authorList>
            <person name="Lin H."/>
            <person name="Littmann E."/>
            <person name="Claire K."/>
            <person name="Pamer E."/>
        </authorList>
    </citation>
    <scope>NUCLEOTIDE SEQUENCE</scope>
    <source>
        <strain evidence="2">MSK.7.16</strain>
    </source>
</reference>
<organism evidence="2 3">
    <name type="scientific">Megamonas funiformis</name>
    <dbReference type="NCBI Taxonomy" id="437897"/>
    <lineage>
        <taxon>Bacteria</taxon>
        <taxon>Bacillati</taxon>
        <taxon>Bacillota</taxon>
        <taxon>Negativicutes</taxon>
        <taxon>Selenomonadales</taxon>
        <taxon>Selenomonadaceae</taxon>
        <taxon>Megamonas</taxon>
    </lineage>
</organism>
<dbReference type="EMBL" id="JAJCGD010000027">
    <property type="protein sequence ID" value="MCB6828870.1"/>
    <property type="molecule type" value="Genomic_DNA"/>
</dbReference>
<evidence type="ECO:0000256" key="1">
    <source>
        <dbReference type="SAM" id="MobiDB-lite"/>
    </source>
</evidence>
<sequence length="192" mass="21989">MYGKKPPFSMKPHFRTLNPTNMPADFPRLNTPSGQNFPSLQQFSIFSLPPKQSSSISSNDMQYITPGKYAVLGFFADSHKTTKTDRLMATQIGNYFCCHTCGRRPRADEKFTPDHQPPSCIFTELPHELGYSHQFWEFKYGGWLFQTTNITIPQSLGVNYTSSVFGEKQFLYPQCRECSNKQGSVCRQMLNK</sequence>
<gene>
    <name evidence="2" type="ORF">LIY65_09210</name>
</gene>
<evidence type="ECO:0000313" key="3">
    <source>
        <dbReference type="Proteomes" id="UP001198190"/>
    </source>
</evidence>
<comment type="caution">
    <text evidence="2">The sequence shown here is derived from an EMBL/GenBank/DDBJ whole genome shotgun (WGS) entry which is preliminary data.</text>
</comment>
<dbReference type="Proteomes" id="UP001198190">
    <property type="component" value="Unassembled WGS sequence"/>
</dbReference>
<accession>A0AAW4U659</accession>
<dbReference type="PANTHER" id="PTHR38585">
    <property type="entry name" value="TRANSMEMBRANE PROTEIN"/>
    <property type="match status" value="1"/>
</dbReference>
<feature type="region of interest" description="Disordered" evidence="1">
    <location>
        <begin position="1"/>
        <end position="33"/>
    </location>
</feature>